<keyword evidence="3" id="KW-0238">DNA-binding</keyword>
<dbReference type="PRINTS" id="PR00404">
    <property type="entry name" value="MADSDOMAIN"/>
</dbReference>
<evidence type="ECO:0000256" key="4">
    <source>
        <dbReference type="ARBA" id="ARBA00023163"/>
    </source>
</evidence>
<keyword evidence="4" id="KW-0804">Transcription</keyword>
<feature type="domain" description="MADS-box" evidence="7">
    <location>
        <begin position="1"/>
        <end position="61"/>
    </location>
</feature>
<feature type="coiled-coil region" evidence="6">
    <location>
        <begin position="114"/>
        <end position="172"/>
    </location>
</feature>
<reference evidence="8" key="1">
    <citation type="submission" date="2020-02" db="EMBL/GenBank/DDBJ databases">
        <title>Genome-wide identification and analysis of the MADS-box gene family in Cunninghamia lanceolate (Lamb.) Hook.</title>
        <authorList>
            <person name="Xie Y."/>
        </authorList>
    </citation>
    <scope>NUCLEOTIDE SEQUENCE</scope>
</reference>
<evidence type="ECO:0000256" key="2">
    <source>
        <dbReference type="ARBA" id="ARBA00023015"/>
    </source>
</evidence>
<dbReference type="AlphaFoldDB" id="A0A8F3BZ37"/>
<evidence type="ECO:0000256" key="5">
    <source>
        <dbReference type="ARBA" id="ARBA00023242"/>
    </source>
</evidence>
<proteinExistence type="evidence at transcript level"/>
<dbReference type="SUPFAM" id="SSF55455">
    <property type="entry name" value="SRF-like"/>
    <property type="match status" value="1"/>
</dbReference>
<evidence type="ECO:0000256" key="6">
    <source>
        <dbReference type="SAM" id="Coils"/>
    </source>
</evidence>
<organism evidence="8">
    <name type="scientific">Cunninghamia lanceolata</name>
    <name type="common">China fir</name>
    <name type="synonym">Pinus lanceolata</name>
    <dbReference type="NCBI Taxonomy" id="28977"/>
    <lineage>
        <taxon>Eukaryota</taxon>
        <taxon>Viridiplantae</taxon>
        <taxon>Streptophyta</taxon>
        <taxon>Embryophyta</taxon>
        <taxon>Tracheophyta</taxon>
        <taxon>Spermatophyta</taxon>
        <taxon>Pinopsida</taxon>
        <taxon>Pinidae</taxon>
        <taxon>Conifers II</taxon>
        <taxon>Cupressales</taxon>
        <taxon>Cupressaceae</taxon>
        <taxon>Cunninghamia</taxon>
    </lineage>
</organism>
<evidence type="ECO:0000256" key="3">
    <source>
        <dbReference type="ARBA" id="ARBA00023125"/>
    </source>
</evidence>
<sequence>MGRSKIPIEPLKHKANRKITYTKRKNGIVKKVRELSILCDVDAFLLMFSPSGKPSLFVSETSTLEKVIERFSNLTHQERSKRKLESLEALKKTFKKSNHNVNIDDFFKQSPQNTEGLQEEKERIKSQVSIYKDRIASYFGVDMSQISTLDQANNAEKTIEQALHRLRTYKMMQNNPTIGGISTSDQNHVYLPTSSECASNSQYLSSMLNESTQSMENISGLPQGYMNYPMDASILASPGFMPHNNADTVENVSNQQEFNRLDYHGPYQHTNSDMNFQGSVMEFKQETDTILPGNALHYRNQRVDDGFGYGGLPQQNNPTSGYENYHLNNPYILSDNFHGLDSTRQVTNMAIQG</sequence>
<dbReference type="SMART" id="SM00432">
    <property type="entry name" value="MADS"/>
    <property type="match status" value="1"/>
</dbReference>
<evidence type="ECO:0000313" key="8">
    <source>
        <dbReference type="EMBL" id="QWX93773.1"/>
    </source>
</evidence>
<keyword evidence="6" id="KW-0175">Coiled coil</keyword>
<dbReference type="CDD" id="cd00266">
    <property type="entry name" value="MADS_SRF_like"/>
    <property type="match status" value="1"/>
</dbReference>
<dbReference type="GO" id="GO:0046983">
    <property type="term" value="F:protein dimerization activity"/>
    <property type="evidence" value="ECO:0007669"/>
    <property type="project" value="InterPro"/>
</dbReference>
<dbReference type="Gene3D" id="3.40.1810.10">
    <property type="entry name" value="Transcription factor, MADS-box"/>
    <property type="match status" value="1"/>
</dbReference>
<dbReference type="InterPro" id="IPR002100">
    <property type="entry name" value="TF_MADSbox"/>
</dbReference>
<dbReference type="InterPro" id="IPR033897">
    <property type="entry name" value="SRF-like_MADS-box"/>
</dbReference>
<evidence type="ECO:0000256" key="1">
    <source>
        <dbReference type="ARBA" id="ARBA00004123"/>
    </source>
</evidence>
<keyword evidence="5" id="KW-0539">Nucleus</keyword>
<dbReference type="PANTHER" id="PTHR48019">
    <property type="entry name" value="SERUM RESPONSE FACTOR HOMOLOG"/>
    <property type="match status" value="1"/>
</dbReference>
<dbReference type="PROSITE" id="PS50066">
    <property type="entry name" value="MADS_BOX_2"/>
    <property type="match status" value="1"/>
</dbReference>
<dbReference type="Pfam" id="PF00319">
    <property type="entry name" value="SRF-TF"/>
    <property type="match status" value="1"/>
</dbReference>
<protein>
    <submittedName>
        <fullName evidence="8">MADS-box protein 34</fullName>
    </submittedName>
</protein>
<dbReference type="InterPro" id="IPR036879">
    <property type="entry name" value="TF_MADSbox_sf"/>
</dbReference>
<comment type="subcellular location">
    <subcellularLocation>
        <location evidence="1">Nucleus</location>
    </subcellularLocation>
</comment>
<dbReference type="InterPro" id="IPR050142">
    <property type="entry name" value="MADS-box/MEF2_TF"/>
</dbReference>
<dbReference type="GO" id="GO:0000987">
    <property type="term" value="F:cis-regulatory region sequence-specific DNA binding"/>
    <property type="evidence" value="ECO:0007669"/>
    <property type="project" value="InterPro"/>
</dbReference>
<evidence type="ECO:0000259" key="7">
    <source>
        <dbReference type="PROSITE" id="PS50066"/>
    </source>
</evidence>
<dbReference type="GO" id="GO:0000981">
    <property type="term" value="F:DNA-binding transcription factor activity, RNA polymerase II-specific"/>
    <property type="evidence" value="ECO:0007669"/>
    <property type="project" value="InterPro"/>
</dbReference>
<keyword evidence="2" id="KW-0805">Transcription regulation</keyword>
<accession>A0A8F3BZ37</accession>
<gene>
    <name evidence="8" type="primary">MADS34</name>
</gene>
<dbReference type="EMBL" id="MT103501">
    <property type="protein sequence ID" value="QWX93773.1"/>
    <property type="molecule type" value="mRNA"/>
</dbReference>
<name>A0A8F3BZ37_CUNLA</name>
<dbReference type="GO" id="GO:0045944">
    <property type="term" value="P:positive regulation of transcription by RNA polymerase II"/>
    <property type="evidence" value="ECO:0007669"/>
    <property type="project" value="InterPro"/>
</dbReference>
<dbReference type="GO" id="GO:0005634">
    <property type="term" value="C:nucleus"/>
    <property type="evidence" value="ECO:0007669"/>
    <property type="project" value="UniProtKB-SubCell"/>
</dbReference>